<keyword evidence="5" id="KW-0968">Cytoplasmic vesicle</keyword>
<dbReference type="InterPro" id="IPR045111">
    <property type="entry name" value="Vps41/Vps8"/>
</dbReference>
<evidence type="ECO:0000256" key="5">
    <source>
        <dbReference type="PIRNR" id="PIRNR028921"/>
    </source>
</evidence>
<keyword evidence="5" id="KW-0967">Endosome</keyword>
<keyword evidence="2 5" id="KW-0813">Transport</keyword>
<evidence type="ECO:0000256" key="2">
    <source>
        <dbReference type="ARBA" id="ARBA00022448"/>
    </source>
</evidence>
<keyword evidence="3 5" id="KW-0653">Protein transport</keyword>
<name>A0ABM0MVN0_SACKO</name>
<keyword evidence="5" id="KW-0333">Golgi apparatus</keyword>
<dbReference type="InterPro" id="IPR036322">
    <property type="entry name" value="WD40_repeat_dom_sf"/>
</dbReference>
<comment type="similarity">
    <text evidence="1 5">Belongs to the VPS41 family.</text>
</comment>
<evidence type="ECO:0000256" key="6">
    <source>
        <dbReference type="PROSITE-ProRule" id="PRU01006"/>
    </source>
</evidence>
<dbReference type="InterPro" id="IPR057780">
    <property type="entry name" value="Beta-prop_Vps41"/>
</dbReference>
<dbReference type="Gene3D" id="2.130.10.10">
    <property type="entry name" value="YVTN repeat-like/Quinoprotein amine dehydrogenase"/>
    <property type="match status" value="1"/>
</dbReference>
<evidence type="ECO:0000259" key="8">
    <source>
        <dbReference type="Pfam" id="PF23411"/>
    </source>
</evidence>
<dbReference type="PANTHER" id="PTHR12616:SF1">
    <property type="entry name" value="VACUOLAR PROTEIN SORTING-ASSOCIATED PROTEIN 41 HOMOLOG"/>
    <property type="match status" value="1"/>
</dbReference>
<dbReference type="InterPro" id="IPR057779">
    <property type="entry name" value="Znf_RING_Vps41"/>
</dbReference>
<feature type="domain" description="Vps41 beta-propeller" evidence="8">
    <location>
        <begin position="78"/>
        <end position="357"/>
    </location>
</feature>
<evidence type="ECO:0000259" key="9">
    <source>
        <dbReference type="Pfam" id="PF23555"/>
    </source>
</evidence>
<dbReference type="Pfam" id="PF23411">
    <property type="entry name" value="Beta-prop_Vps41"/>
    <property type="match status" value="1"/>
</dbReference>
<evidence type="ECO:0000256" key="3">
    <source>
        <dbReference type="ARBA" id="ARBA00022927"/>
    </source>
</evidence>
<dbReference type="InterPro" id="IPR000547">
    <property type="entry name" value="Clathrin_H-chain/VPS_repeat"/>
</dbReference>
<feature type="repeat" description="CHCR" evidence="6">
    <location>
        <begin position="570"/>
        <end position="713"/>
    </location>
</feature>
<dbReference type="SMART" id="SM00299">
    <property type="entry name" value="CLH"/>
    <property type="match status" value="1"/>
</dbReference>
<dbReference type="Proteomes" id="UP000694865">
    <property type="component" value="Unplaced"/>
</dbReference>
<protein>
    <recommendedName>
        <fullName evidence="4 5">Vacuolar protein sorting-associated protein 41 homolog</fullName>
    </recommendedName>
</protein>
<sequence length="850" mass="98300">MADQEIPEEKKNSEETEEEISGSSEADDDEDDDDDDTSIEDEPKLKYERIGNELQTILSKNTDAISCLAVHSKFLALHTIIVNQISLDDNGDYIASCSDDGRVAINGLYETEDNQLQALDYPVKSIALDPKFSRPSSGKQFVTGGNKLVLNERGWLNRLKTTVLHQGEGPIRTIQWRSHFIAWANDLGVKIYDVSSKRRITYIAKDHDPSLRPEIYRCNLCWKDDITLLIGWADKVKICKVKERARHDVRDLPSRYVEIVSMFKTDFYISGIAPLGDNLVLLSYVTEGPKQEDEADGSRRPQLRILEPKMDDYEELSCDALSIRGFQECRPNDYHLEHVESENLFYIVSPKDIVVAKPRDLDDHVAWMMDHDKFEEALAIAEANSRSLKKHDILEIGKTYLNHLLDEEEYDQAARMCVKILGKNKDLWESEVYKFAKIQQLKSIAPYVPRGDMRLSKAIYEMILNEYLQTDYEGFHQLIKEWSPTLYDLMTIVNAVQERLDRDYEHPVLLKTLGELYTYDKRFDKALAIYLKLGHKDVFTLIHKHNLFDSIQDKIVILMEFDTEQATRMLIDNVDRVPIETVVTQLEKKPNDKLLYMYLDALFQKDPHIGQDHHALQVKLYAEFNRPKLKPFLRNSNYYPLQKALEICEQRQYIPEMVFLLGRMGNTKQALQLITEELDDVDQAIDFAKEHDDEELWEDLITYSMDKPQFITGLLRNIGTHVDPIILIRRIREGMEIPGLRDSLVKILQDYNLQISLREGCKKILVSDCFSLMEKLNKIQKKGIRVDDEQTCSACHGTLAVDDPRTACNIVVFFCRHAFHEDCLPAHNMETCNICHAQRRTPGTSSMFRS</sequence>
<dbReference type="InterPro" id="IPR011990">
    <property type="entry name" value="TPR-like_helical_dom_sf"/>
</dbReference>
<feature type="compositionally biased region" description="Acidic residues" evidence="7">
    <location>
        <begin position="15"/>
        <end position="40"/>
    </location>
</feature>
<comment type="function">
    <text evidence="5">Plays a role in vesicle-mediated protein trafficking to lysosomal compartments including the endocytic membrane transport pathways.</text>
</comment>
<dbReference type="Pfam" id="PF23556">
    <property type="entry name" value="TPR_Vps41"/>
    <property type="match status" value="1"/>
</dbReference>
<dbReference type="SUPFAM" id="SSF50978">
    <property type="entry name" value="WD40 repeat-like"/>
    <property type="match status" value="1"/>
</dbReference>
<reference evidence="11" key="1">
    <citation type="submission" date="2025-08" db="UniProtKB">
        <authorList>
            <consortium name="RefSeq"/>
        </authorList>
    </citation>
    <scope>IDENTIFICATION</scope>
    <source>
        <tissue evidence="11">Testes</tissue>
    </source>
</reference>
<evidence type="ECO:0000313" key="10">
    <source>
        <dbReference type="Proteomes" id="UP000694865"/>
    </source>
</evidence>
<organism evidence="10 11">
    <name type="scientific">Saccoglossus kowalevskii</name>
    <name type="common">Acorn worm</name>
    <dbReference type="NCBI Taxonomy" id="10224"/>
    <lineage>
        <taxon>Eukaryota</taxon>
        <taxon>Metazoa</taxon>
        <taxon>Hemichordata</taxon>
        <taxon>Enteropneusta</taxon>
        <taxon>Harrimaniidae</taxon>
        <taxon>Saccoglossus</taxon>
    </lineage>
</organism>
<accession>A0ABM0MVN0</accession>
<dbReference type="Pfam" id="PF23555">
    <property type="entry name" value="zf-RING_Vps41"/>
    <property type="match status" value="1"/>
</dbReference>
<dbReference type="RefSeq" id="XP_006824071.1">
    <property type="nucleotide sequence ID" value="XM_006824008.1"/>
</dbReference>
<comment type="subcellular location">
    <subcellularLocation>
        <location evidence="5">Endosome membrane</location>
        <topology evidence="5">Peripheral membrane protein</topology>
    </subcellularLocation>
    <subcellularLocation>
        <location evidence="5">Late endosome membrane</location>
        <topology evidence="5">Peripheral membrane protein</topology>
    </subcellularLocation>
    <subcellularLocation>
        <location evidence="5">Early endosome membrane</location>
        <topology evidence="5">Peripheral membrane protein</topology>
    </subcellularLocation>
    <subcellularLocation>
        <location evidence="5">Lysosome membrane</location>
        <topology evidence="5">Peripheral membrane protein</topology>
    </subcellularLocation>
    <subcellularLocation>
        <location evidence="5">Golgi apparatus</location>
        <location evidence="5">trans-Golgi network</location>
    </subcellularLocation>
    <subcellularLocation>
        <location evidence="5">Cytoplasmic vesicle</location>
        <location evidence="5">Clathrin-coated vesicle</location>
    </subcellularLocation>
</comment>
<keyword evidence="10" id="KW-1185">Reference proteome</keyword>
<dbReference type="PIRSF" id="PIRSF028921">
    <property type="entry name" value="VPS41"/>
    <property type="match status" value="1"/>
</dbReference>
<evidence type="ECO:0000256" key="1">
    <source>
        <dbReference type="ARBA" id="ARBA00009582"/>
    </source>
</evidence>
<evidence type="ECO:0000313" key="11">
    <source>
        <dbReference type="RefSeq" id="XP_006824071.1"/>
    </source>
</evidence>
<dbReference type="InterPro" id="IPR015943">
    <property type="entry name" value="WD40/YVTN_repeat-like_dom_sf"/>
</dbReference>
<dbReference type="PANTHER" id="PTHR12616">
    <property type="entry name" value="VACUOLAR PROTEIN SORTING VPS41"/>
    <property type="match status" value="1"/>
</dbReference>
<dbReference type="Gene3D" id="1.25.40.10">
    <property type="entry name" value="Tetratricopeptide repeat domain"/>
    <property type="match status" value="1"/>
</dbReference>
<proteinExistence type="inferred from homology"/>
<keyword evidence="5" id="KW-0458">Lysosome</keyword>
<feature type="region of interest" description="Disordered" evidence="7">
    <location>
        <begin position="1"/>
        <end position="46"/>
    </location>
</feature>
<gene>
    <name evidence="11" type="primary">LOC100370879</name>
</gene>
<dbReference type="GeneID" id="100370879"/>
<evidence type="ECO:0000256" key="4">
    <source>
        <dbReference type="ARBA" id="ARBA00029538"/>
    </source>
</evidence>
<evidence type="ECO:0000256" key="7">
    <source>
        <dbReference type="SAM" id="MobiDB-lite"/>
    </source>
</evidence>
<dbReference type="CDD" id="cd16690">
    <property type="entry name" value="RING-H2_Vps41"/>
    <property type="match status" value="1"/>
</dbReference>
<dbReference type="PROSITE" id="PS50236">
    <property type="entry name" value="CHCR"/>
    <property type="match status" value="1"/>
</dbReference>
<feature type="domain" description="Vps41 C-terminal RING finger" evidence="9">
    <location>
        <begin position="791"/>
        <end position="837"/>
    </location>
</feature>
<dbReference type="InterPro" id="IPR016902">
    <property type="entry name" value="Vps41"/>
</dbReference>